<feature type="compositionally biased region" description="Basic residues" evidence="1">
    <location>
        <begin position="310"/>
        <end position="320"/>
    </location>
</feature>
<feature type="region of interest" description="Disordered" evidence="1">
    <location>
        <begin position="302"/>
        <end position="335"/>
    </location>
</feature>
<comment type="caution">
    <text evidence="2">The sequence shown here is derived from an EMBL/GenBank/DDBJ whole genome shotgun (WGS) entry which is preliminary data.</text>
</comment>
<dbReference type="AlphaFoldDB" id="A0A8J6HQ64"/>
<dbReference type="Proteomes" id="UP000719412">
    <property type="component" value="Unassembled WGS sequence"/>
</dbReference>
<name>A0A8J6HQ64_TENMO</name>
<reference evidence="2" key="2">
    <citation type="submission" date="2021-08" db="EMBL/GenBank/DDBJ databases">
        <authorList>
            <person name="Eriksson T."/>
        </authorList>
    </citation>
    <scope>NUCLEOTIDE SEQUENCE</scope>
    <source>
        <strain evidence="2">Stoneville</strain>
        <tissue evidence="2">Whole head</tissue>
    </source>
</reference>
<feature type="compositionally biased region" description="Polar residues" evidence="1">
    <location>
        <begin position="321"/>
        <end position="332"/>
    </location>
</feature>
<organism evidence="2 3">
    <name type="scientific">Tenebrio molitor</name>
    <name type="common">Yellow mealworm beetle</name>
    <dbReference type="NCBI Taxonomy" id="7067"/>
    <lineage>
        <taxon>Eukaryota</taxon>
        <taxon>Metazoa</taxon>
        <taxon>Ecdysozoa</taxon>
        <taxon>Arthropoda</taxon>
        <taxon>Hexapoda</taxon>
        <taxon>Insecta</taxon>
        <taxon>Pterygota</taxon>
        <taxon>Neoptera</taxon>
        <taxon>Endopterygota</taxon>
        <taxon>Coleoptera</taxon>
        <taxon>Polyphaga</taxon>
        <taxon>Cucujiformia</taxon>
        <taxon>Tenebrionidae</taxon>
        <taxon>Tenebrio</taxon>
    </lineage>
</organism>
<evidence type="ECO:0000313" key="2">
    <source>
        <dbReference type="EMBL" id="KAH0818367.1"/>
    </source>
</evidence>
<accession>A0A8J6HQ64</accession>
<evidence type="ECO:0000313" key="3">
    <source>
        <dbReference type="Proteomes" id="UP000719412"/>
    </source>
</evidence>
<reference evidence="2" key="1">
    <citation type="journal article" date="2020" name="J Insects Food Feed">
        <title>The yellow mealworm (Tenebrio molitor) genome: a resource for the emerging insects as food and feed industry.</title>
        <authorList>
            <person name="Eriksson T."/>
            <person name="Andere A."/>
            <person name="Kelstrup H."/>
            <person name="Emery V."/>
            <person name="Picard C."/>
        </authorList>
    </citation>
    <scope>NUCLEOTIDE SEQUENCE</scope>
    <source>
        <strain evidence="2">Stoneville</strain>
        <tissue evidence="2">Whole head</tissue>
    </source>
</reference>
<protein>
    <submittedName>
        <fullName evidence="2">Uncharacterized protein</fullName>
    </submittedName>
</protein>
<sequence>MCVNQSAKEGSARDGTADCGLETIQNPWTHRKGVSEAREESRSHFGTSDDHDANNSRANNLFWVSPTGHVRSQCPNVRPQRNSTTAEILTAGLGDVCRAFMPVTIAGKEGLAYVDSGASRSIARHNLYGHLKRIKAPFTRLTQELTMADEEPVEIATEVYKWRFRNQPNWAPLVSEKEVSLTASIVRLEPLRDDDGTELEEIHKEQLVRLLESRKEVFEKSDEPTPYAEHRITLIDDRPIATIPYRMSPQRRAGEGPDKRPVEYASQLVTPAKKNHTTREKKGPVAYVVAAVDDLKRPLGESHSESVALLRRRGRRRKRSPTTAPKTKQPRTNDALLHVISEEFVEAVEVLLDHEKTIHKPGVPSYIPPEGS</sequence>
<gene>
    <name evidence="2" type="ORF">GEV33_004424</name>
</gene>
<dbReference type="EMBL" id="JABDTM020017818">
    <property type="protein sequence ID" value="KAH0818367.1"/>
    <property type="molecule type" value="Genomic_DNA"/>
</dbReference>
<feature type="compositionally biased region" description="Basic and acidic residues" evidence="1">
    <location>
        <begin position="33"/>
        <end position="53"/>
    </location>
</feature>
<feature type="region of interest" description="Disordered" evidence="1">
    <location>
        <begin position="30"/>
        <end position="53"/>
    </location>
</feature>
<proteinExistence type="predicted"/>
<evidence type="ECO:0000256" key="1">
    <source>
        <dbReference type="SAM" id="MobiDB-lite"/>
    </source>
</evidence>
<keyword evidence="3" id="KW-1185">Reference proteome</keyword>